<evidence type="ECO:0000313" key="1">
    <source>
        <dbReference type="EMBL" id="KAI4345443.1"/>
    </source>
</evidence>
<accession>A0ACB9P9Y4</accession>
<sequence length="1655" mass="182455">MKMEENAELEEGEAPYHRDDDHNIDLDSLSYIGERINNLLGHFRKDFEGAKFDGYGSFLPNYECSPSQSHPKTPQRNHSSPKSHNNICMEADSRNSKGPPNAPPSIRHGAAFCSAHSFQNLGLHSVDDSMKQDIGISSYGMTEICPSKDDRTKKSGCSTDQRRLKFRIKVNSDKLALKNAAIYSGLGLDNSPSSSMGNSNEEGGGMPPVSRDIDDESLTGIIKDMTSFPTLGGVLISPLHGSLLYLIEKGEILGASRSMSSINDHQEHCFLSTDESDSCAGDGKLLKKREVRNVGQSEKKLESKYTNSNDIENDMNLHAKKRVGSKTPERKEFLSNGLKCTPLSSSVCDAGESAEVTCKFSEVSNEVNKDGVKGQMGLIEAMREEALESIFGQDFDKSEKQCLGNSYAEKSLEHKRVNSQEDNSTYLMYNGKCKADKISKKAEHDVIKFKADQDPQKHKTNQKGKPSVEGKNKIIRDQSPSKFAVSKKDSSGACNNAKKSAGSAVASIKSKMHKTKSLKDNNVREGKRDSLKGKKSEWAVNEMHPVNGLPGHIPISAGLDTYEERNEYGVKRKERPSVNKLNSQLIARPFVEDDLNADSISGNKLALEMVPSAAAAPLVIEENWVCCDSCEKWRLLPLGTKSDWLPENWLCGMLDWLPGMNCCEIPEDETTNVMRALHQKQISEGQSNLQNQATGTATGVSSGDTLQTGLNHQNPRSDVLSDQGKKKHGFMGKTKAGSSSDLFLISNSTKNNAQESGKNRSLTNMNHHPSDLNPLKKSSAKHLSKLHSSVSEKNMPKEKENLIYGGNRKLIKLKRKIDTDQHSSGTTKKSKTEDLCYASEQLDLEKVGLNSRNGLPMMASGKDMRKYDEYCLSEDGKHKLVVSVKKQGENAQFLSDGGSLEVTNNSKGGDSYKKRKLKDWKDSIKHNVTCFLQDGKPYEENIVSGFRKEKKYKVLNAEAKSVIELNDNLNSEGRVNQVCFSSSRDHLAVGTEVRSVDKAQQRRKQSEKVAFQQVSDSIDPLGRDGCRQLSLAATSSSSKVSGSHKARTNFEDVKGSPVESVTSSPVRTSNLDRLQLVGRDTQGKDTAARGGLSLMGSKRSMDNKEAKQPIKTRKRVSYDLHSETHKFSSIESLIGDAKDKAKVLATTSSKVRNDDLLNGGVGGAEQHNHYANVPYHVDKVSKKNQETSLSRQKSDEVMSLWGNEERRSDSEFDKGKMKVSALENGYSKNGRRYKSASELSHHVSGHETRNDSKNNSPNNSTAKRNSVRHSSNGNGKKTELKQEDTENSVLKVDPCSTNRKILNEQNLIQGLEEKNKADPACTESIDGKSKVLSSLEGKEKRGKIFVDSKTALRSLKGDMSLHASGNGDITKIIESTVDACGKDDSNPCSGNFGSDRQLTVSSPVIASSSQTAFDTLKEAGKLKDRAKSYKNSGFGFESKETYFEAALKFLHGASVLENYHSESSKHGERSPMQIYSSTAKMLESCANEYEKDGERATAALVYKCMEVAYLRLVYCKNSSTMKDWQELQSTLQMVPQGESPSSSASDVDNLNNQGAVDHKATLLKGTGIHGNQVISTRSRPSVIRIFDFTGDMILAMEASRKCWSAFEAGNRIMEDARNKDCINSIRSVINSSFQNVDELVRLVWIARKDISRARD</sequence>
<keyword evidence="2" id="KW-1185">Reference proteome</keyword>
<evidence type="ECO:0000313" key="2">
    <source>
        <dbReference type="Proteomes" id="UP000828941"/>
    </source>
</evidence>
<dbReference type="EMBL" id="CM039430">
    <property type="protein sequence ID" value="KAI4345443.1"/>
    <property type="molecule type" value="Genomic_DNA"/>
</dbReference>
<reference evidence="1 2" key="1">
    <citation type="journal article" date="2022" name="DNA Res.">
        <title>Chromosomal-level genome assembly of the orchid tree Bauhinia variegata (Leguminosae; Cercidoideae) supports the allotetraploid origin hypothesis of Bauhinia.</title>
        <authorList>
            <person name="Zhong Y."/>
            <person name="Chen Y."/>
            <person name="Zheng D."/>
            <person name="Pang J."/>
            <person name="Liu Y."/>
            <person name="Luo S."/>
            <person name="Meng S."/>
            <person name="Qian L."/>
            <person name="Wei D."/>
            <person name="Dai S."/>
            <person name="Zhou R."/>
        </authorList>
    </citation>
    <scope>NUCLEOTIDE SEQUENCE [LARGE SCALE GENOMIC DNA]</scope>
    <source>
        <strain evidence="1">BV-YZ2020</strain>
    </source>
</reference>
<dbReference type="Proteomes" id="UP000828941">
    <property type="component" value="Chromosome 5"/>
</dbReference>
<comment type="caution">
    <text evidence="1">The sequence shown here is derived from an EMBL/GenBank/DDBJ whole genome shotgun (WGS) entry which is preliminary data.</text>
</comment>
<gene>
    <name evidence="1" type="ORF">L6164_012567</name>
</gene>
<protein>
    <submittedName>
        <fullName evidence="1">Uncharacterized protein</fullName>
    </submittedName>
</protein>
<proteinExistence type="predicted"/>
<organism evidence="1 2">
    <name type="scientific">Bauhinia variegata</name>
    <name type="common">Purple orchid tree</name>
    <name type="synonym">Phanera variegata</name>
    <dbReference type="NCBI Taxonomy" id="167791"/>
    <lineage>
        <taxon>Eukaryota</taxon>
        <taxon>Viridiplantae</taxon>
        <taxon>Streptophyta</taxon>
        <taxon>Embryophyta</taxon>
        <taxon>Tracheophyta</taxon>
        <taxon>Spermatophyta</taxon>
        <taxon>Magnoliopsida</taxon>
        <taxon>eudicotyledons</taxon>
        <taxon>Gunneridae</taxon>
        <taxon>Pentapetalae</taxon>
        <taxon>rosids</taxon>
        <taxon>fabids</taxon>
        <taxon>Fabales</taxon>
        <taxon>Fabaceae</taxon>
        <taxon>Cercidoideae</taxon>
        <taxon>Cercideae</taxon>
        <taxon>Bauhiniinae</taxon>
        <taxon>Bauhinia</taxon>
    </lineage>
</organism>
<name>A0ACB9P9Y4_BAUVA</name>